<dbReference type="AlphaFoldDB" id="A0A7S7LU48"/>
<dbReference type="Proteomes" id="UP000593994">
    <property type="component" value="Chromosome"/>
</dbReference>
<name>A0A7S7LU48_9BACT</name>
<organism evidence="1 2">
    <name type="scientific">Candidatus Sulfurimonas baltica</name>
    <dbReference type="NCBI Taxonomy" id="2740404"/>
    <lineage>
        <taxon>Bacteria</taxon>
        <taxon>Pseudomonadati</taxon>
        <taxon>Campylobacterota</taxon>
        <taxon>Epsilonproteobacteria</taxon>
        <taxon>Campylobacterales</taxon>
        <taxon>Sulfurimonadaceae</taxon>
        <taxon>Sulfurimonas</taxon>
    </lineage>
</organism>
<protein>
    <recommendedName>
        <fullName evidence="3">Transposase</fullName>
    </recommendedName>
</protein>
<reference evidence="1 2" key="1">
    <citation type="submission" date="2020-05" db="EMBL/GenBank/DDBJ databases">
        <title>Sulfurimonas marisnigri, sp. nov., and Sulfurimonas baltica, sp. nov., manganese oxide reducing chemolithoautotrophs of the class Epsilonproteobacteria isolated from the pelagic redoxclines of the Black and Baltic Seas and emended description of the genus Sulfurimonas.</title>
        <authorList>
            <person name="Henkel J.V."/>
            <person name="Laudan C."/>
            <person name="Werner J."/>
            <person name="Neu T."/>
            <person name="Plewe S."/>
            <person name="Sproer C."/>
            <person name="Bunk B."/>
            <person name="Schulz-Vogt H.N."/>
        </authorList>
    </citation>
    <scope>NUCLEOTIDE SEQUENCE [LARGE SCALE GENOMIC DNA]</scope>
    <source>
        <strain evidence="1 2">GD2</strain>
    </source>
</reference>
<evidence type="ECO:0000313" key="2">
    <source>
        <dbReference type="Proteomes" id="UP000593994"/>
    </source>
</evidence>
<dbReference type="EMBL" id="CP054492">
    <property type="protein sequence ID" value="QOY51526.1"/>
    <property type="molecule type" value="Genomic_DNA"/>
</dbReference>
<evidence type="ECO:0000313" key="1">
    <source>
        <dbReference type="EMBL" id="QOY51526.1"/>
    </source>
</evidence>
<keyword evidence="2" id="KW-1185">Reference proteome</keyword>
<proteinExistence type="predicted"/>
<sequence length="77" mass="8603">MGTLTKQERDALEDVFLSIHSNVSGYKKIKDLSSLIIASEISTVVSKLLKRAKFGLKKAKTSQFISLFDKKKKSLSK</sequence>
<dbReference type="KEGG" id="sbal:HUE88_10450"/>
<evidence type="ECO:0008006" key="3">
    <source>
        <dbReference type="Google" id="ProtNLM"/>
    </source>
</evidence>
<accession>A0A7S7LU48</accession>
<gene>
    <name evidence="1" type="ORF">HUE88_10450</name>
</gene>
<dbReference type="RefSeq" id="WP_194368793.1">
    <property type="nucleotide sequence ID" value="NZ_CP054492.1"/>
</dbReference>